<feature type="transmembrane region" description="Helical" evidence="6">
    <location>
        <begin position="349"/>
        <end position="369"/>
    </location>
</feature>
<feature type="transmembrane region" description="Helical" evidence="6">
    <location>
        <begin position="446"/>
        <end position="468"/>
    </location>
</feature>
<feature type="transmembrane region" description="Helical" evidence="6">
    <location>
        <begin position="381"/>
        <end position="402"/>
    </location>
</feature>
<keyword evidence="2 6" id="KW-0812">Transmembrane</keyword>
<feature type="domain" description="Amino acid permease/ SLC12A" evidence="7">
    <location>
        <begin position="51"/>
        <end position="476"/>
    </location>
</feature>
<dbReference type="GO" id="GO:0016020">
    <property type="term" value="C:membrane"/>
    <property type="evidence" value="ECO:0007669"/>
    <property type="project" value="UniProtKB-SubCell"/>
</dbReference>
<feature type="transmembrane region" description="Helical" evidence="6">
    <location>
        <begin position="202"/>
        <end position="225"/>
    </location>
</feature>
<gene>
    <name evidence="8" type="ORF">EV378_5914</name>
</gene>
<evidence type="ECO:0000313" key="9">
    <source>
        <dbReference type="Proteomes" id="UP000295560"/>
    </source>
</evidence>
<feature type="transmembrane region" description="Helical" evidence="6">
    <location>
        <begin position="414"/>
        <end position="434"/>
    </location>
</feature>
<keyword evidence="3 6" id="KW-1133">Transmembrane helix</keyword>
<evidence type="ECO:0000313" key="8">
    <source>
        <dbReference type="EMBL" id="TCK21922.1"/>
    </source>
</evidence>
<feature type="transmembrane region" description="Helical" evidence="6">
    <location>
        <begin position="30"/>
        <end position="56"/>
    </location>
</feature>
<sequence>MDRDTERPQVTADTTTEPAGLDGHLGTPALLLLTLSYMAPLVAMGGYVPVIIGYGLGAATPVVYAGVMAVMLVFAVGLMAMARHMTTPGAFYTYITAGLGRVAGLGAGFAALTGYVVTGAATYGLGGIVTGELVQGLFHGPSLPWWFWAIVLWAVVSTLTMFNIAVSARVLTICLAAEIAIVLLWDAQVLTHGGPAGYGLDLTAQLGTGSVGFALLFGIACLTGFESIQVFRAETREPNRTIPRATYLTVVILTGFWALGSYAYLVAYGTDAAIATAATPAESFLASLAQYAGTAVRDVANVLLVTSVVAAMLAVQNICARYSFALGRDHVLPPWLGVAHPRYKAPTRAAVVVALVIVVIIAVPALLRIDSTVAYVALQGIGLWVILVLMLATSVAITVFFRRNPDTELGVWRTTVAPMLAILGLGYAVLQATVNSDVMVGGSGVVAAWCIAAVVVVAAAGMVYATWLRTRRPQIWTRIGGVHGADVGPAPSVEPGTT</sequence>
<dbReference type="Proteomes" id="UP000295560">
    <property type="component" value="Unassembled WGS sequence"/>
</dbReference>
<dbReference type="Pfam" id="PF00324">
    <property type="entry name" value="AA_permease"/>
    <property type="match status" value="1"/>
</dbReference>
<dbReference type="AlphaFoldDB" id="A0A4R1HWK6"/>
<dbReference type="EMBL" id="SMFZ01000002">
    <property type="protein sequence ID" value="TCK21922.1"/>
    <property type="molecule type" value="Genomic_DNA"/>
</dbReference>
<feature type="transmembrane region" description="Helical" evidence="6">
    <location>
        <begin position="102"/>
        <end position="125"/>
    </location>
</feature>
<dbReference type="PANTHER" id="PTHR42770:SF16">
    <property type="entry name" value="AMINO ACID PERMEASE"/>
    <property type="match status" value="1"/>
</dbReference>
<accession>A0A4R1HWK6</accession>
<feature type="region of interest" description="Disordered" evidence="5">
    <location>
        <begin position="1"/>
        <end position="21"/>
    </location>
</feature>
<keyword evidence="4 6" id="KW-0472">Membrane</keyword>
<dbReference type="PIRSF" id="PIRSF006060">
    <property type="entry name" value="AA_transporter"/>
    <property type="match status" value="1"/>
</dbReference>
<evidence type="ECO:0000256" key="1">
    <source>
        <dbReference type="ARBA" id="ARBA00004141"/>
    </source>
</evidence>
<evidence type="ECO:0000256" key="6">
    <source>
        <dbReference type="SAM" id="Phobius"/>
    </source>
</evidence>
<proteinExistence type="predicted"/>
<feature type="transmembrane region" description="Helical" evidence="6">
    <location>
        <begin position="245"/>
        <end position="265"/>
    </location>
</feature>
<comment type="caution">
    <text evidence="8">The sequence shown here is derived from an EMBL/GenBank/DDBJ whole genome shotgun (WGS) entry which is preliminary data.</text>
</comment>
<feature type="transmembrane region" description="Helical" evidence="6">
    <location>
        <begin position="299"/>
        <end position="320"/>
    </location>
</feature>
<dbReference type="InterPro" id="IPR050367">
    <property type="entry name" value="APC_superfamily"/>
</dbReference>
<evidence type="ECO:0000256" key="3">
    <source>
        <dbReference type="ARBA" id="ARBA00022989"/>
    </source>
</evidence>
<feature type="transmembrane region" description="Helical" evidence="6">
    <location>
        <begin position="145"/>
        <end position="163"/>
    </location>
</feature>
<dbReference type="PANTHER" id="PTHR42770">
    <property type="entry name" value="AMINO ACID TRANSPORTER-RELATED"/>
    <property type="match status" value="1"/>
</dbReference>
<dbReference type="Gene3D" id="1.20.1740.10">
    <property type="entry name" value="Amino acid/polyamine transporter I"/>
    <property type="match status" value="1"/>
</dbReference>
<name>A0A4R1HWK6_PSEEN</name>
<reference evidence="8 9" key="1">
    <citation type="submission" date="2019-03" db="EMBL/GenBank/DDBJ databases">
        <title>Sequencing the genomes of 1000 actinobacteria strains.</title>
        <authorList>
            <person name="Klenk H.-P."/>
        </authorList>
    </citation>
    <scope>NUCLEOTIDE SEQUENCE [LARGE SCALE GENOMIC DNA]</scope>
    <source>
        <strain evidence="8 9">DSM 44969</strain>
    </source>
</reference>
<evidence type="ECO:0000259" key="7">
    <source>
        <dbReference type="Pfam" id="PF00324"/>
    </source>
</evidence>
<evidence type="ECO:0000256" key="4">
    <source>
        <dbReference type="ARBA" id="ARBA00023136"/>
    </source>
</evidence>
<dbReference type="GO" id="GO:0055085">
    <property type="term" value="P:transmembrane transport"/>
    <property type="evidence" value="ECO:0007669"/>
    <property type="project" value="InterPro"/>
</dbReference>
<evidence type="ECO:0000256" key="2">
    <source>
        <dbReference type="ARBA" id="ARBA00022692"/>
    </source>
</evidence>
<dbReference type="InterPro" id="IPR004841">
    <property type="entry name" value="AA-permease/SLC12A_dom"/>
</dbReference>
<evidence type="ECO:0000256" key="5">
    <source>
        <dbReference type="SAM" id="MobiDB-lite"/>
    </source>
</evidence>
<protein>
    <submittedName>
        <fullName evidence="8">Amino acid transporter</fullName>
    </submittedName>
</protein>
<keyword evidence="9" id="KW-1185">Reference proteome</keyword>
<feature type="transmembrane region" description="Helical" evidence="6">
    <location>
        <begin position="62"/>
        <end position="81"/>
    </location>
</feature>
<organism evidence="8 9">
    <name type="scientific">Pseudonocardia endophytica</name>
    <dbReference type="NCBI Taxonomy" id="401976"/>
    <lineage>
        <taxon>Bacteria</taxon>
        <taxon>Bacillati</taxon>
        <taxon>Actinomycetota</taxon>
        <taxon>Actinomycetes</taxon>
        <taxon>Pseudonocardiales</taxon>
        <taxon>Pseudonocardiaceae</taxon>
        <taxon>Pseudonocardia</taxon>
    </lineage>
</organism>
<feature type="transmembrane region" description="Helical" evidence="6">
    <location>
        <begin position="170"/>
        <end position="190"/>
    </location>
</feature>
<comment type="subcellular location">
    <subcellularLocation>
        <location evidence="1">Membrane</location>
        <topology evidence="1">Multi-pass membrane protein</topology>
    </subcellularLocation>
</comment>